<dbReference type="Pfam" id="PF00001">
    <property type="entry name" value="7tm_1"/>
    <property type="match status" value="1"/>
</dbReference>
<keyword evidence="2" id="KW-1003">Cell membrane</keyword>
<dbReference type="PRINTS" id="PR00237">
    <property type="entry name" value="GPCRRHODOPSN"/>
</dbReference>
<feature type="transmembrane region" description="Helical" evidence="10">
    <location>
        <begin position="128"/>
        <end position="150"/>
    </location>
</feature>
<dbReference type="PROSITE" id="PS50262">
    <property type="entry name" value="G_PROTEIN_RECEP_F1_2"/>
    <property type="match status" value="1"/>
</dbReference>
<keyword evidence="7" id="KW-0675">Receptor</keyword>
<evidence type="ECO:0000256" key="3">
    <source>
        <dbReference type="ARBA" id="ARBA00022692"/>
    </source>
</evidence>
<evidence type="ECO:0000256" key="10">
    <source>
        <dbReference type="SAM" id="Phobius"/>
    </source>
</evidence>
<dbReference type="STRING" id="48699.ENSPLAP00000030758"/>
<feature type="domain" description="G-protein coupled receptors family 1 profile" evidence="11">
    <location>
        <begin position="1"/>
        <end position="238"/>
    </location>
</feature>
<evidence type="ECO:0000313" key="13">
    <source>
        <dbReference type="Proteomes" id="UP000261500"/>
    </source>
</evidence>
<evidence type="ECO:0000256" key="1">
    <source>
        <dbReference type="ARBA" id="ARBA00004651"/>
    </source>
</evidence>
<dbReference type="PANTHER" id="PTHR24231">
    <property type="entry name" value="PURINOCEPTOR-RELATED G-PROTEIN COUPLED RECEPTOR"/>
    <property type="match status" value="1"/>
</dbReference>
<dbReference type="InterPro" id="IPR017452">
    <property type="entry name" value="GPCR_Rhodpsn_7TM"/>
</dbReference>
<dbReference type="PANTHER" id="PTHR24231:SF52">
    <property type="entry name" value="CYSTEINYL LEUKOTRIENE RECEPTOR 2-LIKE"/>
    <property type="match status" value="1"/>
</dbReference>
<keyword evidence="8" id="KW-0807">Transducer</keyword>
<comment type="subcellular location">
    <subcellularLocation>
        <location evidence="1">Cell membrane</location>
        <topology evidence="1">Multi-pass membrane protein</topology>
    </subcellularLocation>
</comment>
<keyword evidence="4 10" id="KW-1133">Transmembrane helix</keyword>
<dbReference type="AlphaFoldDB" id="A0A3B3W073"/>
<evidence type="ECO:0000256" key="8">
    <source>
        <dbReference type="ARBA" id="ARBA00023224"/>
    </source>
</evidence>
<dbReference type="GO" id="GO:0004930">
    <property type="term" value="F:G protein-coupled receptor activity"/>
    <property type="evidence" value="ECO:0007669"/>
    <property type="project" value="UniProtKB-KW"/>
</dbReference>
<reference evidence="12" key="1">
    <citation type="submission" date="2025-08" db="UniProtKB">
        <authorList>
            <consortium name="Ensembl"/>
        </authorList>
    </citation>
    <scope>IDENTIFICATION</scope>
</reference>
<evidence type="ECO:0000256" key="9">
    <source>
        <dbReference type="SAM" id="MobiDB-lite"/>
    </source>
</evidence>
<evidence type="ECO:0000256" key="7">
    <source>
        <dbReference type="ARBA" id="ARBA00023170"/>
    </source>
</evidence>
<feature type="transmembrane region" description="Helical" evidence="10">
    <location>
        <begin position="80"/>
        <end position="99"/>
    </location>
</feature>
<dbReference type="SUPFAM" id="SSF81321">
    <property type="entry name" value="Family A G protein-coupled receptor-like"/>
    <property type="match status" value="1"/>
</dbReference>
<evidence type="ECO:0000256" key="4">
    <source>
        <dbReference type="ARBA" id="ARBA00022989"/>
    </source>
</evidence>
<dbReference type="OrthoDB" id="9990906at2759"/>
<dbReference type="KEGG" id="plai:106959348"/>
<sequence>MVNLALSDGSFSLTLPLRLAYYMNKGHWSFPDWLCRLCVYGFYVNLYSSILLLTLLSLLRWFSIVYPLRHKYTKSFRSTLLMCLGIWLFVGVSSVPFLGSGVKDRDGIPRCFEPGTPKSWSRILSMNYVALIFGFVLPFFTIILCCSKIIHCLRHPQCSQDPETRMKLRKKNKRSVHLLVMVIATFLLCFLPYHVIRTLHLHAINGHWNCGVTNLLQRAVAITLCLAASNSVVNPLLYYYSTKKFKEDVEHTRLRLSKRLSFRSGSVRSTGKGGSIKGRPLNPREAEQSQLRTQCPATDQRNQMTEKLFGCVF</sequence>
<evidence type="ECO:0000313" key="12">
    <source>
        <dbReference type="Ensembl" id="ENSPLAP00000030758.1"/>
    </source>
</evidence>
<protein>
    <submittedName>
        <fullName evidence="12">Cysteinyl leukotriene receptor 1-like</fullName>
    </submittedName>
</protein>
<evidence type="ECO:0000256" key="6">
    <source>
        <dbReference type="ARBA" id="ARBA00023136"/>
    </source>
</evidence>
<dbReference type="GO" id="GO:0005886">
    <property type="term" value="C:plasma membrane"/>
    <property type="evidence" value="ECO:0007669"/>
    <property type="project" value="UniProtKB-SubCell"/>
</dbReference>
<evidence type="ECO:0000256" key="5">
    <source>
        <dbReference type="ARBA" id="ARBA00023040"/>
    </source>
</evidence>
<evidence type="ECO:0000256" key="2">
    <source>
        <dbReference type="ARBA" id="ARBA00022475"/>
    </source>
</evidence>
<reference evidence="12" key="2">
    <citation type="submission" date="2025-09" db="UniProtKB">
        <authorList>
            <consortium name="Ensembl"/>
        </authorList>
    </citation>
    <scope>IDENTIFICATION</scope>
</reference>
<dbReference type="InterPro" id="IPR000276">
    <property type="entry name" value="GPCR_Rhodpsn"/>
</dbReference>
<dbReference type="RefSeq" id="XP_014907355.1">
    <property type="nucleotide sequence ID" value="XM_015051869.1"/>
</dbReference>
<dbReference type="Ensembl" id="ENSPLAT00000026966.1">
    <property type="protein sequence ID" value="ENSPLAP00000030758.1"/>
    <property type="gene ID" value="ENSPLAG00000022125.1"/>
</dbReference>
<feature type="compositionally biased region" description="Polar residues" evidence="9">
    <location>
        <begin position="288"/>
        <end position="298"/>
    </location>
</feature>
<dbReference type="PRINTS" id="PR01157">
    <property type="entry name" value="P2YPURNOCPTR"/>
</dbReference>
<keyword evidence="3 10" id="KW-0812">Transmembrane</keyword>
<feature type="region of interest" description="Disordered" evidence="9">
    <location>
        <begin position="265"/>
        <end position="298"/>
    </location>
</feature>
<feature type="transmembrane region" description="Helical" evidence="10">
    <location>
        <begin position="215"/>
        <end position="240"/>
    </location>
</feature>
<keyword evidence="6 10" id="KW-0472">Membrane</keyword>
<feature type="transmembrane region" description="Helical" evidence="10">
    <location>
        <begin position="44"/>
        <end position="68"/>
    </location>
</feature>
<dbReference type="Gene3D" id="1.20.1070.10">
    <property type="entry name" value="Rhodopsin 7-helix transmembrane proteins"/>
    <property type="match status" value="1"/>
</dbReference>
<feature type="transmembrane region" description="Helical" evidence="10">
    <location>
        <begin position="175"/>
        <end position="195"/>
    </location>
</feature>
<accession>A0A3B3W073</accession>
<dbReference type="GeneTree" id="ENSGT01150000286937"/>
<evidence type="ECO:0000259" key="11">
    <source>
        <dbReference type="PROSITE" id="PS50262"/>
    </source>
</evidence>
<name>A0A3B3W073_9TELE</name>
<keyword evidence="13" id="KW-1185">Reference proteome</keyword>
<keyword evidence="5" id="KW-0297">G-protein coupled receptor</keyword>
<proteinExistence type="predicted"/>
<organism evidence="12 13">
    <name type="scientific">Poecilia latipinna</name>
    <name type="common">sailfin molly</name>
    <dbReference type="NCBI Taxonomy" id="48699"/>
    <lineage>
        <taxon>Eukaryota</taxon>
        <taxon>Metazoa</taxon>
        <taxon>Chordata</taxon>
        <taxon>Craniata</taxon>
        <taxon>Vertebrata</taxon>
        <taxon>Euteleostomi</taxon>
        <taxon>Actinopterygii</taxon>
        <taxon>Neopterygii</taxon>
        <taxon>Teleostei</taxon>
        <taxon>Neoteleostei</taxon>
        <taxon>Acanthomorphata</taxon>
        <taxon>Ovalentaria</taxon>
        <taxon>Atherinomorphae</taxon>
        <taxon>Cyprinodontiformes</taxon>
        <taxon>Poeciliidae</taxon>
        <taxon>Poeciliinae</taxon>
        <taxon>Poecilia</taxon>
    </lineage>
</organism>
<dbReference type="GeneID" id="106959348"/>
<dbReference type="Proteomes" id="UP000261500">
    <property type="component" value="Unplaced"/>
</dbReference>